<feature type="domain" description="GST N-terminal" evidence="4">
    <location>
        <begin position="1"/>
        <end position="83"/>
    </location>
</feature>
<dbReference type="InterPro" id="IPR050213">
    <property type="entry name" value="GST_superfamily"/>
</dbReference>
<dbReference type="InterPro" id="IPR040079">
    <property type="entry name" value="Glutathione_S-Trfase"/>
</dbReference>
<dbReference type="SFLD" id="SFLDG01205">
    <property type="entry name" value="AMPS.1"/>
    <property type="match status" value="1"/>
</dbReference>
<proteinExistence type="inferred from homology"/>
<dbReference type="PANTHER" id="PTHR11571:SF150">
    <property type="entry name" value="GLUTATHIONE S-TRANSFERASE"/>
    <property type="match status" value="1"/>
</dbReference>
<evidence type="ECO:0000256" key="1">
    <source>
        <dbReference type="ARBA" id="ARBA00012452"/>
    </source>
</evidence>
<accession>A0A226D724</accession>
<organism evidence="6 7">
    <name type="scientific">Folsomia candida</name>
    <name type="common">Springtail</name>
    <dbReference type="NCBI Taxonomy" id="158441"/>
    <lineage>
        <taxon>Eukaryota</taxon>
        <taxon>Metazoa</taxon>
        <taxon>Ecdysozoa</taxon>
        <taxon>Arthropoda</taxon>
        <taxon>Hexapoda</taxon>
        <taxon>Collembola</taxon>
        <taxon>Entomobryomorpha</taxon>
        <taxon>Isotomoidea</taxon>
        <taxon>Isotomidae</taxon>
        <taxon>Proisotominae</taxon>
        <taxon>Folsomia</taxon>
    </lineage>
</organism>
<dbReference type="Gene3D" id="3.40.30.10">
    <property type="entry name" value="Glutaredoxin"/>
    <property type="match status" value="1"/>
</dbReference>
<gene>
    <name evidence="6" type="ORF">Fcan01_23786</name>
</gene>
<dbReference type="AlphaFoldDB" id="A0A226D724"/>
<feature type="domain" description="GST C-terminal" evidence="5">
    <location>
        <begin position="85"/>
        <end position="208"/>
    </location>
</feature>
<sequence length="208" mass="24200">MAYKLYYYDIRGGAEPIRMILSYGGVQFEDIRAPMFPLPPKLPTEIKERATWGTIPLMEFEGKKLNQSLAITRYFAKKFDLVGSNDFEAAQCDEYVDTVVDYVKPWVPILMEQDDVKRKGLEQEQKVKSKEQYMDKFEQIVKDNGGRFLVGNTLSWADIYLAHVLNSGELNHGIRFIDEYPALKSMFENVMNTPGIKEWMEKRPDTKY</sequence>
<dbReference type="CDD" id="cd03192">
    <property type="entry name" value="GST_C_Sigma_like"/>
    <property type="match status" value="1"/>
</dbReference>
<dbReference type="SFLD" id="SFLDG00363">
    <property type="entry name" value="AMPS_(cytGST):_Alpha-__Mu-__Pi"/>
    <property type="match status" value="1"/>
</dbReference>
<name>A0A226D724_FOLCA</name>
<dbReference type="FunFam" id="1.20.1050.10:FF:000030">
    <property type="entry name" value="Glutathione S-transferase S1"/>
    <property type="match status" value="1"/>
</dbReference>
<dbReference type="PROSITE" id="PS50405">
    <property type="entry name" value="GST_CTER"/>
    <property type="match status" value="1"/>
</dbReference>
<dbReference type="InterPro" id="IPR004045">
    <property type="entry name" value="Glutathione_S-Trfase_N"/>
</dbReference>
<dbReference type="InterPro" id="IPR036282">
    <property type="entry name" value="Glutathione-S-Trfase_C_sf"/>
</dbReference>
<dbReference type="STRING" id="158441.A0A226D724"/>
<dbReference type="PROSITE" id="PS50404">
    <property type="entry name" value="GST_NTER"/>
    <property type="match status" value="1"/>
</dbReference>
<evidence type="ECO:0000256" key="3">
    <source>
        <dbReference type="ARBA" id="ARBA00047960"/>
    </source>
</evidence>
<dbReference type="InterPro" id="IPR036249">
    <property type="entry name" value="Thioredoxin-like_sf"/>
</dbReference>
<dbReference type="Gene3D" id="1.20.1050.10">
    <property type="match status" value="1"/>
</dbReference>
<dbReference type="Pfam" id="PF14497">
    <property type="entry name" value="GST_C_3"/>
    <property type="match status" value="1"/>
</dbReference>
<dbReference type="OMA" id="WYLVTHE"/>
<comment type="caution">
    <text evidence="6">The sequence shown here is derived from an EMBL/GenBank/DDBJ whole genome shotgun (WGS) entry which is preliminary data.</text>
</comment>
<dbReference type="Pfam" id="PF02798">
    <property type="entry name" value="GST_N"/>
    <property type="match status" value="1"/>
</dbReference>
<dbReference type="SFLD" id="SFLDS00019">
    <property type="entry name" value="Glutathione_Transferase_(cytos"/>
    <property type="match status" value="1"/>
</dbReference>
<dbReference type="SUPFAM" id="SSF47616">
    <property type="entry name" value="GST C-terminal domain-like"/>
    <property type="match status" value="1"/>
</dbReference>
<comment type="similarity">
    <text evidence="2">Belongs to the GST superfamily. Sigma family.</text>
</comment>
<reference evidence="6 7" key="1">
    <citation type="submission" date="2015-12" db="EMBL/GenBank/DDBJ databases">
        <title>The genome of Folsomia candida.</title>
        <authorList>
            <person name="Faddeeva A."/>
            <person name="Derks M.F."/>
            <person name="Anvar Y."/>
            <person name="Smit S."/>
            <person name="Van Straalen N."/>
            <person name="Roelofs D."/>
        </authorList>
    </citation>
    <scope>NUCLEOTIDE SEQUENCE [LARGE SCALE GENOMIC DNA]</scope>
    <source>
        <strain evidence="6 7">VU population</strain>
        <tissue evidence="6">Whole body</tissue>
    </source>
</reference>
<evidence type="ECO:0000313" key="7">
    <source>
        <dbReference type="Proteomes" id="UP000198287"/>
    </source>
</evidence>
<dbReference type="EMBL" id="LNIX01000029">
    <property type="protein sequence ID" value="OXA41352.1"/>
    <property type="molecule type" value="Genomic_DNA"/>
</dbReference>
<protein>
    <recommendedName>
        <fullName evidence="1">glutathione transferase</fullName>
        <ecNumber evidence="1">2.5.1.18</ecNumber>
    </recommendedName>
</protein>
<dbReference type="GO" id="GO:0004364">
    <property type="term" value="F:glutathione transferase activity"/>
    <property type="evidence" value="ECO:0007669"/>
    <property type="project" value="UniProtKB-EC"/>
</dbReference>
<dbReference type="OrthoDB" id="414243at2759"/>
<evidence type="ECO:0000313" key="6">
    <source>
        <dbReference type="EMBL" id="OXA41352.1"/>
    </source>
</evidence>
<dbReference type="PANTHER" id="PTHR11571">
    <property type="entry name" value="GLUTATHIONE S-TRANSFERASE"/>
    <property type="match status" value="1"/>
</dbReference>
<dbReference type="InterPro" id="IPR004046">
    <property type="entry name" value="GST_C"/>
</dbReference>
<dbReference type="GO" id="GO:0006749">
    <property type="term" value="P:glutathione metabolic process"/>
    <property type="evidence" value="ECO:0007669"/>
    <property type="project" value="TreeGrafter"/>
</dbReference>
<dbReference type="Proteomes" id="UP000198287">
    <property type="component" value="Unassembled WGS sequence"/>
</dbReference>
<dbReference type="CDD" id="cd03039">
    <property type="entry name" value="GST_N_Sigma_like"/>
    <property type="match status" value="1"/>
</dbReference>
<dbReference type="InterPro" id="IPR010987">
    <property type="entry name" value="Glutathione-S-Trfase_C-like"/>
</dbReference>
<evidence type="ECO:0000256" key="2">
    <source>
        <dbReference type="ARBA" id="ARBA00038317"/>
    </source>
</evidence>
<keyword evidence="6" id="KW-0808">Transferase</keyword>
<evidence type="ECO:0000259" key="4">
    <source>
        <dbReference type="PROSITE" id="PS50404"/>
    </source>
</evidence>
<comment type="catalytic activity">
    <reaction evidence="3">
        <text>RX + glutathione = an S-substituted glutathione + a halide anion + H(+)</text>
        <dbReference type="Rhea" id="RHEA:16437"/>
        <dbReference type="ChEBI" id="CHEBI:15378"/>
        <dbReference type="ChEBI" id="CHEBI:16042"/>
        <dbReference type="ChEBI" id="CHEBI:17792"/>
        <dbReference type="ChEBI" id="CHEBI:57925"/>
        <dbReference type="ChEBI" id="CHEBI:90779"/>
        <dbReference type="EC" id="2.5.1.18"/>
    </reaction>
</comment>
<dbReference type="EC" id="2.5.1.18" evidence="1"/>
<dbReference type="SUPFAM" id="SSF52833">
    <property type="entry name" value="Thioredoxin-like"/>
    <property type="match status" value="1"/>
</dbReference>
<keyword evidence="7" id="KW-1185">Reference proteome</keyword>
<evidence type="ECO:0000259" key="5">
    <source>
        <dbReference type="PROSITE" id="PS50405"/>
    </source>
</evidence>